<evidence type="ECO:0000313" key="2">
    <source>
        <dbReference type="EMBL" id="MED4402502.1"/>
    </source>
</evidence>
<comment type="caution">
    <text evidence="2">The sequence shown here is derived from an EMBL/GenBank/DDBJ whole genome shotgun (WGS) entry which is preliminary data.</text>
</comment>
<keyword evidence="1" id="KW-0472">Membrane</keyword>
<dbReference type="InterPro" id="IPR048147">
    <property type="entry name" value="CBO0543-like"/>
</dbReference>
<feature type="transmembrane region" description="Helical" evidence="1">
    <location>
        <begin position="70"/>
        <end position="94"/>
    </location>
</feature>
<evidence type="ECO:0000313" key="3">
    <source>
        <dbReference type="Proteomes" id="UP001342826"/>
    </source>
</evidence>
<dbReference type="GeneID" id="301142802"/>
<accession>A0ABU6NZE7</accession>
<dbReference type="EMBL" id="JARTFS010000012">
    <property type="protein sequence ID" value="MED4402502.1"/>
    <property type="molecule type" value="Genomic_DNA"/>
</dbReference>
<dbReference type="NCBIfam" id="NF041644">
    <property type="entry name" value="CBO0543_fam"/>
    <property type="match status" value="1"/>
</dbReference>
<proteinExistence type="predicted"/>
<sequence>MLILNINTAWLLNAKLLIPIIILQFKGILFNRNYTFTAKEDAGYDFLNLLCRIIIAAVSVVPKKLPKSELYVIALFSIILGLCTDIVLSLKYHFYGYFTPGIQLESSLVVLILFPSSGVLFMNFYPFKKSLFNQSFYIICWSIFCLLFDYASIASGYFHHNNRNY</sequence>
<protein>
    <submittedName>
        <fullName evidence="2">Uncharacterized protein</fullName>
    </submittedName>
</protein>
<dbReference type="RefSeq" id="WP_066234390.1">
    <property type="nucleotide sequence ID" value="NZ_JARTFQ010000005.1"/>
</dbReference>
<feature type="transmembrane region" description="Helical" evidence="1">
    <location>
        <begin position="136"/>
        <end position="158"/>
    </location>
</feature>
<feature type="transmembrane region" description="Helical" evidence="1">
    <location>
        <begin position="106"/>
        <end position="124"/>
    </location>
</feature>
<name>A0ABU6NZE7_9BACI</name>
<keyword evidence="1" id="KW-0812">Transmembrane</keyword>
<keyword evidence="1" id="KW-1133">Transmembrane helix</keyword>
<reference evidence="2 3" key="1">
    <citation type="submission" date="2023-03" db="EMBL/GenBank/DDBJ databases">
        <title>Bacillus Genome Sequencing.</title>
        <authorList>
            <person name="Dunlap C."/>
        </authorList>
    </citation>
    <scope>NUCLEOTIDE SEQUENCE [LARGE SCALE GENOMIC DNA]</scope>
    <source>
        <strain evidence="2 3">NRS-1717</strain>
    </source>
</reference>
<gene>
    <name evidence="2" type="ORF">P9271_14380</name>
</gene>
<evidence type="ECO:0000256" key="1">
    <source>
        <dbReference type="SAM" id="Phobius"/>
    </source>
</evidence>
<keyword evidence="3" id="KW-1185">Reference proteome</keyword>
<feature type="transmembrane region" description="Helical" evidence="1">
    <location>
        <begin position="12"/>
        <end position="30"/>
    </location>
</feature>
<dbReference type="Proteomes" id="UP001342826">
    <property type="component" value="Unassembled WGS sequence"/>
</dbReference>
<organism evidence="2 3">
    <name type="scientific">Metabacillus fastidiosus</name>
    <dbReference type="NCBI Taxonomy" id="1458"/>
    <lineage>
        <taxon>Bacteria</taxon>
        <taxon>Bacillati</taxon>
        <taxon>Bacillota</taxon>
        <taxon>Bacilli</taxon>
        <taxon>Bacillales</taxon>
        <taxon>Bacillaceae</taxon>
        <taxon>Metabacillus</taxon>
    </lineage>
</organism>